<dbReference type="GO" id="GO:0000271">
    <property type="term" value="P:polysaccharide biosynthetic process"/>
    <property type="evidence" value="ECO:0007669"/>
    <property type="project" value="InterPro"/>
</dbReference>
<dbReference type="Proteomes" id="UP000324497">
    <property type="component" value="Chromosome"/>
</dbReference>
<proteinExistence type="inferred from homology"/>
<dbReference type="Pfam" id="PF04138">
    <property type="entry name" value="GtrA_DPMS_TM"/>
    <property type="match status" value="1"/>
</dbReference>
<evidence type="ECO:0000256" key="3">
    <source>
        <dbReference type="ARBA" id="ARBA00022692"/>
    </source>
</evidence>
<feature type="transmembrane region" description="Helical" evidence="6">
    <location>
        <begin position="42"/>
        <end position="62"/>
    </location>
</feature>
<evidence type="ECO:0000256" key="1">
    <source>
        <dbReference type="ARBA" id="ARBA00004141"/>
    </source>
</evidence>
<evidence type="ECO:0000256" key="2">
    <source>
        <dbReference type="ARBA" id="ARBA00009399"/>
    </source>
</evidence>
<dbReference type="GO" id="GO:0005886">
    <property type="term" value="C:plasma membrane"/>
    <property type="evidence" value="ECO:0007669"/>
    <property type="project" value="TreeGrafter"/>
</dbReference>
<reference evidence="8 9" key="1">
    <citation type="submission" date="2016-11" db="EMBL/GenBank/DDBJ databases">
        <title>Interaction between Lactobacillus species and yeast in water kefir.</title>
        <authorList>
            <person name="Behr J."/>
            <person name="Xu D."/>
            <person name="Vogel R.F."/>
        </authorList>
    </citation>
    <scope>NUCLEOTIDE SEQUENCE [LARGE SCALE GENOMIC DNA]</scope>
    <source>
        <strain evidence="8 9">TMW 1.1827</strain>
    </source>
</reference>
<keyword evidence="9" id="KW-1185">Reference proteome</keyword>
<sequence>MKNIKLIDRTVFKFILVGIINTVAGMAIMFGCYNLLHWSYWWSSAANYVIGSILSFFLNKYFTFQNTERSWKQIFTFTLNILICYFLAYGLAKPITSQIFSNFNSSLRDNIAMLIGAILFTALNYVGQRFWIFKK</sequence>
<dbReference type="AlphaFoldDB" id="A0A3Q8CBU8"/>
<organism evidence="8 9">
    <name type="scientific">Liquorilactobacillus nagelii</name>
    <dbReference type="NCBI Taxonomy" id="82688"/>
    <lineage>
        <taxon>Bacteria</taxon>
        <taxon>Bacillati</taxon>
        <taxon>Bacillota</taxon>
        <taxon>Bacilli</taxon>
        <taxon>Lactobacillales</taxon>
        <taxon>Lactobacillaceae</taxon>
        <taxon>Liquorilactobacillus</taxon>
    </lineage>
</organism>
<feature type="transmembrane region" description="Helical" evidence="6">
    <location>
        <begin position="12"/>
        <end position="36"/>
    </location>
</feature>
<comment type="similarity">
    <text evidence="2">Belongs to the GtrA family.</text>
</comment>
<dbReference type="InterPro" id="IPR051401">
    <property type="entry name" value="GtrA_CellWall_Glycosyl"/>
</dbReference>
<evidence type="ECO:0000256" key="4">
    <source>
        <dbReference type="ARBA" id="ARBA00022989"/>
    </source>
</evidence>
<protein>
    <submittedName>
        <fullName evidence="8">Polysaccharide biosynthesis protein GtrA</fullName>
    </submittedName>
</protein>
<keyword evidence="5 6" id="KW-0472">Membrane</keyword>
<evidence type="ECO:0000313" key="8">
    <source>
        <dbReference type="EMBL" id="AUJ32059.1"/>
    </source>
</evidence>
<keyword evidence="4 6" id="KW-1133">Transmembrane helix</keyword>
<gene>
    <name evidence="8" type="ORF">BSQ50_05500</name>
</gene>
<keyword evidence="3 6" id="KW-0812">Transmembrane</keyword>
<evidence type="ECO:0000256" key="6">
    <source>
        <dbReference type="SAM" id="Phobius"/>
    </source>
</evidence>
<dbReference type="EMBL" id="CP018180">
    <property type="protein sequence ID" value="AUJ32059.1"/>
    <property type="molecule type" value="Genomic_DNA"/>
</dbReference>
<dbReference type="GeneID" id="78521605"/>
<evidence type="ECO:0000256" key="5">
    <source>
        <dbReference type="ARBA" id="ARBA00023136"/>
    </source>
</evidence>
<feature type="domain" description="GtrA/DPMS transmembrane" evidence="7">
    <location>
        <begin position="13"/>
        <end position="133"/>
    </location>
</feature>
<accession>A0A3Q8CBU8</accession>
<dbReference type="KEGG" id="lng:BSQ50_05500"/>
<dbReference type="PROSITE" id="PS51257">
    <property type="entry name" value="PROKAR_LIPOPROTEIN"/>
    <property type="match status" value="1"/>
</dbReference>
<comment type="subcellular location">
    <subcellularLocation>
        <location evidence="1">Membrane</location>
        <topology evidence="1">Multi-pass membrane protein</topology>
    </subcellularLocation>
</comment>
<dbReference type="RefSeq" id="WP_057886107.1">
    <property type="nucleotide sequence ID" value="NZ_CP018180.1"/>
</dbReference>
<feature type="transmembrane region" description="Helical" evidence="6">
    <location>
        <begin position="74"/>
        <end position="91"/>
    </location>
</feature>
<dbReference type="PANTHER" id="PTHR38459">
    <property type="entry name" value="PROPHAGE BACTOPRENOL-LINKED GLUCOSE TRANSLOCASE HOMOLOG"/>
    <property type="match status" value="1"/>
</dbReference>
<feature type="transmembrane region" description="Helical" evidence="6">
    <location>
        <begin position="111"/>
        <end position="132"/>
    </location>
</feature>
<dbReference type="PANTHER" id="PTHR38459:SF1">
    <property type="entry name" value="PROPHAGE BACTOPRENOL-LINKED GLUCOSE TRANSLOCASE HOMOLOG"/>
    <property type="match status" value="1"/>
</dbReference>
<evidence type="ECO:0000313" key="9">
    <source>
        <dbReference type="Proteomes" id="UP000324497"/>
    </source>
</evidence>
<name>A0A3Q8CBU8_9LACO</name>
<dbReference type="InterPro" id="IPR007267">
    <property type="entry name" value="GtrA_DPMS_TM"/>
</dbReference>
<evidence type="ECO:0000259" key="7">
    <source>
        <dbReference type="Pfam" id="PF04138"/>
    </source>
</evidence>